<gene>
    <name evidence="1" type="ORF">GO621_12045</name>
</gene>
<protein>
    <recommendedName>
        <fullName evidence="3">Clan AA aspartic protease</fullName>
    </recommendedName>
</protein>
<dbReference type="Proteomes" id="UP000462014">
    <property type="component" value="Unassembled WGS sequence"/>
</dbReference>
<proteinExistence type="predicted"/>
<evidence type="ECO:0008006" key="3">
    <source>
        <dbReference type="Google" id="ProtNLM"/>
    </source>
</evidence>
<comment type="caution">
    <text evidence="1">The sequence shown here is derived from an EMBL/GenBank/DDBJ whole genome shotgun (WGS) entry which is preliminary data.</text>
</comment>
<dbReference type="Gene3D" id="2.40.70.10">
    <property type="entry name" value="Acid Proteases"/>
    <property type="match status" value="1"/>
</dbReference>
<dbReference type="AlphaFoldDB" id="A0A7K1SY66"/>
<dbReference type="SUPFAM" id="SSF50630">
    <property type="entry name" value="Acid proteases"/>
    <property type="match status" value="1"/>
</dbReference>
<dbReference type="EMBL" id="WPIK01000010">
    <property type="protein sequence ID" value="MVN22264.1"/>
    <property type="molecule type" value="Genomic_DNA"/>
</dbReference>
<accession>A0A7K1SY66</accession>
<organism evidence="1 2">
    <name type="scientific">Mucilaginibacter arboris</name>
    <dbReference type="NCBI Taxonomy" id="2682090"/>
    <lineage>
        <taxon>Bacteria</taxon>
        <taxon>Pseudomonadati</taxon>
        <taxon>Bacteroidota</taxon>
        <taxon>Sphingobacteriia</taxon>
        <taxon>Sphingobacteriales</taxon>
        <taxon>Sphingobacteriaceae</taxon>
        <taxon>Mucilaginibacter</taxon>
    </lineage>
</organism>
<dbReference type="RefSeq" id="WP_157567355.1">
    <property type="nucleotide sequence ID" value="NZ_WPIK01000010.1"/>
</dbReference>
<sequence length="130" mass="14764">MNKFIFDRKTNEDVIIVNAVIEGKYEFRLALDTAATHTTIDSNVLYFSGYELKDSKGEKEIETSNGIIIIEIYQIEVLNSLGINKTNFEVQVYDFLAHGILSDYDGVIGLNFLQDNKVCIDFKNSEIVID</sequence>
<evidence type="ECO:0000313" key="2">
    <source>
        <dbReference type="Proteomes" id="UP000462014"/>
    </source>
</evidence>
<name>A0A7K1SY66_9SPHI</name>
<dbReference type="InterPro" id="IPR021109">
    <property type="entry name" value="Peptidase_aspartic_dom_sf"/>
</dbReference>
<reference evidence="1 2" key="1">
    <citation type="submission" date="2019-12" db="EMBL/GenBank/DDBJ databases">
        <title>Mucilaginibacter sp. HMF7410 genome sequencing and assembly.</title>
        <authorList>
            <person name="Kang H."/>
            <person name="Cha I."/>
            <person name="Kim H."/>
            <person name="Joh K."/>
        </authorList>
    </citation>
    <scope>NUCLEOTIDE SEQUENCE [LARGE SCALE GENOMIC DNA]</scope>
    <source>
        <strain evidence="1 2">HMF7410</strain>
    </source>
</reference>
<evidence type="ECO:0000313" key="1">
    <source>
        <dbReference type="EMBL" id="MVN22264.1"/>
    </source>
</evidence>
<keyword evidence="2" id="KW-1185">Reference proteome</keyword>
<dbReference type="Pfam" id="PF13975">
    <property type="entry name" value="gag-asp_proteas"/>
    <property type="match status" value="1"/>
</dbReference>